<dbReference type="OrthoDB" id="8428274at2"/>
<dbReference type="SUPFAM" id="SSF56003">
    <property type="entry name" value="Molybdenum cofactor-binding domain"/>
    <property type="match status" value="1"/>
</dbReference>
<dbReference type="PANTHER" id="PTHR11908:SF132">
    <property type="entry name" value="ALDEHYDE OXIDASE 1-RELATED"/>
    <property type="match status" value="1"/>
</dbReference>
<name>A0A1E3H7M1_9HYPH</name>
<dbReference type="GO" id="GO:0034875">
    <property type="term" value="F:caffeine oxidase activity"/>
    <property type="evidence" value="ECO:0007669"/>
    <property type="project" value="UniProtKB-EC"/>
</dbReference>
<dbReference type="RefSeq" id="WP_069305594.1">
    <property type="nucleotide sequence ID" value="NZ_MCRJ01000004.1"/>
</dbReference>
<proteinExistence type="predicted"/>
<dbReference type="EMBL" id="MCRJ01000004">
    <property type="protein sequence ID" value="ODN72323.1"/>
    <property type="molecule type" value="Genomic_DNA"/>
</dbReference>
<evidence type="ECO:0000313" key="4">
    <source>
        <dbReference type="EMBL" id="ODN72323.1"/>
    </source>
</evidence>
<dbReference type="Proteomes" id="UP000094622">
    <property type="component" value="Unassembled WGS sequence"/>
</dbReference>
<dbReference type="EC" id="1.17.5.2" evidence="4"/>
<dbReference type="Pfam" id="PF02738">
    <property type="entry name" value="MoCoBD_1"/>
    <property type="match status" value="1"/>
</dbReference>
<reference evidence="4 5" key="1">
    <citation type="submission" date="2016-07" db="EMBL/GenBank/DDBJ databases">
        <title>Draft Genome Sequence of Methylobrevis pamukkalensis PK2.</title>
        <authorList>
            <person name="Vasilenko O.V."/>
            <person name="Doronina N.V."/>
            <person name="Shmareva M.N."/>
            <person name="Tarlachkov S.V."/>
            <person name="Mustakhimov I."/>
            <person name="Trotsenko Y.A."/>
        </authorList>
    </citation>
    <scope>NUCLEOTIDE SEQUENCE [LARGE SCALE GENOMIC DNA]</scope>
    <source>
        <strain evidence="4 5">PK2</strain>
    </source>
</reference>
<keyword evidence="1" id="KW-0500">Molybdenum</keyword>
<gene>
    <name evidence="4" type="primary">cdhA_1</name>
    <name evidence="4" type="ORF">A6302_00388</name>
</gene>
<feature type="domain" description="Aldehyde oxidase/xanthine dehydrogenase a/b hammerhead" evidence="3">
    <location>
        <begin position="18"/>
        <end position="128"/>
    </location>
</feature>
<dbReference type="GO" id="GO:0005506">
    <property type="term" value="F:iron ion binding"/>
    <property type="evidence" value="ECO:0007669"/>
    <property type="project" value="InterPro"/>
</dbReference>
<dbReference type="Gene3D" id="3.90.1170.50">
    <property type="entry name" value="Aldehyde oxidase/xanthine dehydrogenase, a/b hammerhead"/>
    <property type="match status" value="1"/>
</dbReference>
<dbReference type="InterPro" id="IPR016208">
    <property type="entry name" value="Ald_Oxase/xanthine_DH-like"/>
</dbReference>
<dbReference type="PATRIC" id="fig|1439726.3.peg.410"/>
<accession>A0A1E3H7M1</accession>
<dbReference type="InterPro" id="IPR008274">
    <property type="entry name" value="AldOxase/xan_DH_MoCoBD1"/>
</dbReference>
<dbReference type="Gene3D" id="3.30.365.10">
    <property type="entry name" value="Aldehyde oxidase/xanthine dehydrogenase, molybdopterin binding domain"/>
    <property type="match status" value="4"/>
</dbReference>
<protein>
    <submittedName>
        <fullName evidence="4">Caffeine dehydrogenase subunit alpha</fullName>
        <ecNumber evidence="4">1.17.5.2</ecNumber>
    </submittedName>
</protein>
<dbReference type="Pfam" id="PF01315">
    <property type="entry name" value="Ald_Xan_dh_C"/>
    <property type="match status" value="1"/>
</dbReference>
<dbReference type="SMART" id="SM01008">
    <property type="entry name" value="Ald_Xan_dh_C"/>
    <property type="match status" value="1"/>
</dbReference>
<keyword evidence="2 4" id="KW-0560">Oxidoreductase</keyword>
<dbReference type="InterPro" id="IPR036856">
    <property type="entry name" value="Ald_Oxase/Xan_DH_a/b_sf"/>
</dbReference>
<organism evidence="4 5">
    <name type="scientific">Methylobrevis pamukkalensis</name>
    <dbReference type="NCBI Taxonomy" id="1439726"/>
    <lineage>
        <taxon>Bacteria</taxon>
        <taxon>Pseudomonadati</taxon>
        <taxon>Pseudomonadota</taxon>
        <taxon>Alphaproteobacteria</taxon>
        <taxon>Hyphomicrobiales</taxon>
        <taxon>Pleomorphomonadaceae</taxon>
        <taxon>Methylobrevis</taxon>
    </lineage>
</organism>
<dbReference type="AlphaFoldDB" id="A0A1E3H7M1"/>
<comment type="caution">
    <text evidence="4">The sequence shown here is derived from an EMBL/GenBank/DDBJ whole genome shotgun (WGS) entry which is preliminary data.</text>
</comment>
<dbReference type="PANTHER" id="PTHR11908">
    <property type="entry name" value="XANTHINE DEHYDROGENASE"/>
    <property type="match status" value="1"/>
</dbReference>
<evidence type="ECO:0000313" key="5">
    <source>
        <dbReference type="Proteomes" id="UP000094622"/>
    </source>
</evidence>
<sequence length="779" mass="82615">MTWIGRSLPRLEDPSLLKGHGTYVADHADGALHVAFARSPLAAGEILGIELPEIAPGGGQVFTAADLHGVGVIRPVLNRPDYRAVGQPALAAGRVVFPGQAVAVAVARTAAEAEDLAEQVFIDIEPQDPILTFDAALAEGARAVHPEAPENVLVEGNLKTKGFDEAVAQAAVVIELDLRSRRQSAVPMETRGGVASYDRATGRVTLVASVQMPHMLRTGLADVVGMAESDLRVIAPDVGGGFGQKMSLFPEYVVLVWLARKLRTKVAWIEDRRENFLASAHSRDQAFFVRGAFSAEGRLLALDANLKSNVGAFSCYPVTCGVEPLMAFGELPGPYVVPEYRGRSRGVTTNTCMMAPYRGVARPMLTFTMERLMEKAAKALGLDAVEIRRRNLITSFPHRSPTGVVYDEGSYLQAMEAAVAHVDVPAFRARQARARTEGRYLGLGVSVFSERTGYGTPVYAQRGMGIVPGYESVDLAMDPSGNVEVRIGSSPHGQGLKTALAQLVADEIGVVPDRVRVIAGDTDATPYGWGTFASRSMVIAGGATKFAAEAAADKLKAIAAKMMEVEVGAVVLDEGYARVPGTNKATPIPDLARAAHHQSQRFGLEAGIRTSGFYDPGGTFSNACHICEVEVDIETGGVKILRFVVVEDAGVLINPMIVDGQIAGGVAQGIGNALYEELIYDEDGNLLTTSLADYLPPTALEVPDLEILHMETISPESVTKAKGVGEGGTIGAPAAVLNAVADALAPFGVEIDEMPATPQKIRLAIRNMAIRNTRAPADV</sequence>
<evidence type="ECO:0000256" key="1">
    <source>
        <dbReference type="ARBA" id="ARBA00022505"/>
    </source>
</evidence>
<dbReference type="SUPFAM" id="SSF54665">
    <property type="entry name" value="CO dehydrogenase molybdoprotein N-domain-like"/>
    <property type="match status" value="1"/>
</dbReference>
<dbReference type="Pfam" id="PF20256">
    <property type="entry name" value="MoCoBD_2"/>
    <property type="match status" value="1"/>
</dbReference>
<dbReference type="InterPro" id="IPR000674">
    <property type="entry name" value="Ald_Oxase/Xan_DH_a/b"/>
</dbReference>
<evidence type="ECO:0000256" key="2">
    <source>
        <dbReference type="ARBA" id="ARBA00023002"/>
    </source>
</evidence>
<dbReference type="InterPro" id="IPR037165">
    <property type="entry name" value="AldOxase/xan_DH_Mopterin-bd_sf"/>
</dbReference>
<evidence type="ECO:0000259" key="3">
    <source>
        <dbReference type="SMART" id="SM01008"/>
    </source>
</evidence>
<dbReference type="InterPro" id="IPR046867">
    <property type="entry name" value="AldOxase/xan_DH_MoCoBD2"/>
</dbReference>
<keyword evidence="5" id="KW-1185">Reference proteome</keyword>